<dbReference type="SUPFAM" id="SSF54637">
    <property type="entry name" value="Thioesterase/thiol ester dehydrase-isomerase"/>
    <property type="match status" value="1"/>
</dbReference>
<reference evidence="4 5" key="1">
    <citation type="submission" date="2019-07" db="EMBL/GenBank/DDBJ databases">
        <title>Genome sequencing for Ferrovibrio sp. K5.</title>
        <authorList>
            <person name="Park S.-J."/>
        </authorList>
    </citation>
    <scope>NUCLEOTIDE SEQUENCE [LARGE SCALE GENOMIC DNA]</scope>
    <source>
        <strain evidence="4 5">K5</strain>
    </source>
</reference>
<dbReference type="InterPro" id="IPR029069">
    <property type="entry name" value="HotDog_dom_sf"/>
</dbReference>
<dbReference type="AlphaFoldDB" id="A0A516GW92"/>
<comment type="similarity">
    <text evidence="1">Belongs to the thioesterase PaaI family.</text>
</comment>
<dbReference type="CDD" id="cd03443">
    <property type="entry name" value="PaaI_thioesterase"/>
    <property type="match status" value="1"/>
</dbReference>
<dbReference type="RefSeq" id="WP_144066775.1">
    <property type="nucleotide sequence ID" value="NZ_CP041636.1"/>
</dbReference>
<evidence type="ECO:0000313" key="4">
    <source>
        <dbReference type="EMBL" id="QDO95794.1"/>
    </source>
</evidence>
<accession>A0A516GW92</accession>
<gene>
    <name evidence="4" type="ORF">FNB15_00170</name>
</gene>
<dbReference type="PANTHER" id="PTHR21660:SF1">
    <property type="entry name" value="ACYL-COENZYME A THIOESTERASE 13"/>
    <property type="match status" value="1"/>
</dbReference>
<name>A0A516GW92_9PROT</name>
<evidence type="ECO:0000256" key="1">
    <source>
        <dbReference type="ARBA" id="ARBA00008324"/>
    </source>
</evidence>
<sequence>MTFDPAAAGWKLRSGQGPFTREVGPIWVKREKDGADGSAYALQAEERHTNSLGAVHGGMLMTLADHVLGWMVWDAVERAPAVTVSLNNQFIASAKAGDFIEMRGRIVRKTRSLIFIQGDATVDGKIVLTAEGIWKVLGQN</sequence>
<dbReference type="EMBL" id="CP041636">
    <property type="protein sequence ID" value="QDO95794.1"/>
    <property type="molecule type" value="Genomic_DNA"/>
</dbReference>
<keyword evidence="5" id="KW-1185">Reference proteome</keyword>
<dbReference type="GO" id="GO:0047617">
    <property type="term" value="F:fatty acyl-CoA hydrolase activity"/>
    <property type="evidence" value="ECO:0007669"/>
    <property type="project" value="InterPro"/>
</dbReference>
<dbReference type="InterPro" id="IPR039298">
    <property type="entry name" value="ACOT13"/>
</dbReference>
<protein>
    <submittedName>
        <fullName evidence="4">PaaI family thioesterase</fullName>
    </submittedName>
</protein>
<dbReference type="Gene3D" id="3.10.129.10">
    <property type="entry name" value="Hotdog Thioesterase"/>
    <property type="match status" value="1"/>
</dbReference>
<organism evidence="4 5">
    <name type="scientific">Ferrovibrio terrae</name>
    <dbReference type="NCBI Taxonomy" id="2594003"/>
    <lineage>
        <taxon>Bacteria</taxon>
        <taxon>Pseudomonadati</taxon>
        <taxon>Pseudomonadota</taxon>
        <taxon>Alphaproteobacteria</taxon>
        <taxon>Rhodospirillales</taxon>
        <taxon>Rhodospirillaceae</taxon>
        <taxon>Ferrovibrio</taxon>
    </lineage>
</organism>
<dbReference type="Proteomes" id="UP000317496">
    <property type="component" value="Chromosome"/>
</dbReference>
<keyword evidence="2" id="KW-0378">Hydrolase</keyword>
<dbReference type="Pfam" id="PF03061">
    <property type="entry name" value="4HBT"/>
    <property type="match status" value="1"/>
</dbReference>
<evidence type="ECO:0000256" key="2">
    <source>
        <dbReference type="ARBA" id="ARBA00022801"/>
    </source>
</evidence>
<evidence type="ECO:0000313" key="5">
    <source>
        <dbReference type="Proteomes" id="UP000317496"/>
    </source>
</evidence>
<dbReference type="OrthoDB" id="3477511at2"/>
<dbReference type="InterPro" id="IPR006683">
    <property type="entry name" value="Thioestr_dom"/>
</dbReference>
<feature type="domain" description="Thioesterase" evidence="3">
    <location>
        <begin position="53"/>
        <end position="121"/>
    </location>
</feature>
<dbReference type="PANTHER" id="PTHR21660">
    <property type="entry name" value="THIOESTERASE SUPERFAMILY MEMBER-RELATED"/>
    <property type="match status" value="1"/>
</dbReference>
<dbReference type="KEGG" id="fer:FNB15_00170"/>
<evidence type="ECO:0000259" key="3">
    <source>
        <dbReference type="Pfam" id="PF03061"/>
    </source>
</evidence>
<proteinExistence type="inferred from homology"/>